<dbReference type="AlphaFoldDB" id="A0A6J7IIE6"/>
<name>A0A6J7IIE6_9ZZZZ</name>
<reference evidence="2" key="1">
    <citation type="submission" date="2020-05" db="EMBL/GenBank/DDBJ databases">
        <authorList>
            <person name="Chiriac C."/>
            <person name="Salcher M."/>
            <person name="Ghai R."/>
            <person name="Kavagutti S V."/>
        </authorList>
    </citation>
    <scope>NUCLEOTIDE SEQUENCE</scope>
</reference>
<gene>
    <name evidence="2" type="ORF">UFOPK3610_01915</name>
</gene>
<sequence>MTETNHPQTEEDADAAANDEERAHTARQTARESSDYREQATDDQVDGEKDSSDDCANPWPRNHENSHDQGDEPHE</sequence>
<protein>
    <submittedName>
        <fullName evidence="2">Unannotated protein</fullName>
    </submittedName>
</protein>
<feature type="region of interest" description="Disordered" evidence="1">
    <location>
        <begin position="1"/>
        <end position="75"/>
    </location>
</feature>
<organism evidence="2">
    <name type="scientific">freshwater metagenome</name>
    <dbReference type="NCBI Taxonomy" id="449393"/>
    <lineage>
        <taxon>unclassified sequences</taxon>
        <taxon>metagenomes</taxon>
        <taxon>ecological metagenomes</taxon>
    </lineage>
</organism>
<proteinExistence type="predicted"/>
<feature type="compositionally biased region" description="Basic and acidic residues" evidence="1">
    <location>
        <begin position="19"/>
        <end position="52"/>
    </location>
</feature>
<accession>A0A6J7IIE6</accession>
<evidence type="ECO:0000313" key="2">
    <source>
        <dbReference type="EMBL" id="CAB4930555.1"/>
    </source>
</evidence>
<dbReference type="EMBL" id="CAFBMR010000134">
    <property type="protein sequence ID" value="CAB4930555.1"/>
    <property type="molecule type" value="Genomic_DNA"/>
</dbReference>
<feature type="compositionally biased region" description="Basic and acidic residues" evidence="1">
    <location>
        <begin position="61"/>
        <end position="75"/>
    </location>
</feature>
<evidence type="ECO:0000256" key="1">
    <source>
        <dbReference type="SAM" id="MobiDB-lite"/>
    </source>
</evidence>